<feature type="domain" description="PIN" evidence="6">
    <location>
        <begin position="4"/>
        <end position="121"/>
    </location>
</feature>
<dbReference type="Proteomes" id="UP001155057">
    <property type="component" value="Unassembled WGS sequence"/>
</dbReference>
<dbReference type="Gene3D" id="3.40.50.1010">
    <property type="entry name" value="5'-nuclease"/>
    <property type="match status" value="1"/>
</dbReference>
<dbReference type="GO" id="GO:0004540">
    <property type="term" value="F:RNA nuclease activity"/>
    <property type="evidence" value="ECO:0007669"/>
    <property type="project" value="InterPro"/>
</dbReference>
<sequence length="135" mass="14640">MDGLDTGFFFELRAGTTAAQDLWRSITERDDPAAVSSVTLYELSRHGLVGRIDRSFAEAVVERAGVAFEQAAVDPTAVLDRAARITKGMGLPMADALIAASLERVGCARVHTSDSDFDDYEGPMEVVLYPTSREQ</sequence>
<keyword evidence="2 5" id="KW-0540">Nuclease</keyword>
<dbReference type="InterPro" id="IPR029060">
    <property type="entry name" value="PIN-like_dom_sf"/>
</dbReference>
<dbReference type="GO" id="GO:0000287">
    <property type="term" value="F:magnesium ion binding"/>
    <property type="evidence" value="ECO:0007669"/>
    <property type="project" value="UniProtKB-UniRule"/>
</dbReference>
<reference evidence="7" key="1">
    <citation type="submission" date="2022-08" db="EMBL/GenBank/DDBJ databases">
        <title>Genomic Encyclopedia of Type Strains, Phase V (KMG-V): Genome sequencing to study the core and pangenomes of soil and plant-associated prokaryotes.</title>
        <authorList>
            <person name="Whitman W."/>
        </authorList>
    </citation>
    <scope>NUCLEOTIDE SEQUENCE</scope>
    <source>
        <strain evidence="8">SP2017</strain>
        <strain evidence="7">SP3049</strain>
    </source>
</reference>
<comment type="function">
    <text evidence="5">Toxic component of a toxin-antitoxin (TA) system. An RNase.</text>
</comment>
<evidence type="ECO:0000313" key="7">
    <source>
        <dbReference type="EMBL" id="MCS3712180.1"/>
    </source>
</evidence>
<evidence type="ECO:0000256" key="1">
    <source>
        <dbReference type="ARBA" id="ARBA00022649"/>
    </source>
</evidence>
<feature type="binding site" evidence="5">
    <location>
        <position position="95"/>
    </location>
    <ligand>
        <name>Mg(2+)</name>
        <dbReference type="ChEBI" id="CHEBI:18420"/>
    </ligand>
</feature>
<organism evidence="7 9">
    <name type="scientific">Salinibacter ruber</name>
    <dbReference type="NCBI Taxonomy" id="146919"/>
    <lineage>
        <taxon>Bacteria</taxon>
        <taxon>Pseudomonadati</taxon>
        <taxon>Rhodothermota</taxon>
        <taxon>Rhodothermia</taxon>
        <taxon>Rhodothermales</taxon>
        <taxon>Salinibacteraceae</taxon>
        <taxon>Salinibacter</taxon>
    </lineage>
</organism>
<dbReference type="EMBL" id="JANUAE010000031">
    <property type="protein sequence ID" value="MCS3712180.1"/>
    <property type="molecule type" value="Genomic_DNA"/>
</dbReference>
<dbReference type="Proteomes" id="UP001155010">
    <property type="component" value="Unassembled WGS sequence"/>
</dbReference>
<comment type="similarity">
    <text evidence="5">Belongs to the PINc/VapC protein family.</text>
</comment>
<feature type="binding site" evidence="5">
    <location>
        <position position="5"/>
    </location>
    <ligand>
        <name>Mg(2+)</name>
        <dbReference type="ChEBI" id="CHEBI:18420"/>
    </ligand>
</feature>
<name>A0A9X2TH00_9BACT</name>
<evidence type="ECO:0000256" key="3">
    <source>
        <dbReference type="ARBA" id="ARBA00022723"/>
    </source>
</evidence>
<dbReference type="AlphaFoldDB" id="A0A9X2TH00"/>
<comment type="cofactor">
    <cofactor evidence="5">
        <name>Mg(2+)</name>
        <dbReference type="ChEBI" id="CHEBI:18420"/>
    </cofactor>
</comment>
<evidence type="ECO:0000256" key="4">
    <source>
        <dbReference type="ARBA" id="ARBA00022801"/>
    </source>
</evidence>
<dbReference type="SUPFAM" id="SSF88723">
    <property type="entry name" value="PIN domain-like"/>
    <property type="match status" value="1"/>
</dbReference>
<keyword evidence="4 5" id="KW-0378">Hydrolase</keyword>
<evidence type="ECO:0000313" key="9">
    <source>
        <dbReference type="Proteomes" id="UP001155057"/>
    </source>
</evidence>
<evidence type="ECO:0000313" key="8">
    <source>
        <dbReference type="EMBL" id="MCS3953465.1"/>
    </source>
</evidence>
<evidence type="ECO:0000256" key="5">
    <source>
        <dbReference type="HAMAP-Rule" id="MF_00265"/>
    </source>
</evidence>
<dbReference type="Pfam" id="PF01850">
    <property type="entry name" value="PIN"/>
    <property type="match status" value="1"/>
</dbReference>
<proteinExistence type="inferred from homology"/>
<evidence type="ECO:0000256" key="2">
    <source>
        <dbReference type="ARBA" id="ARBA00022722"/>
    </source>
</evidence>
<evidence type="ECO:0000259" key="6">
    <source>
        <dbReference type="Pfam" id="PF01850"/>
    </source>
</evidence>
<dbReference type="RefSeq" id="WP_259061017.1">
    <property type="nucleotide sequence ID" value="NZ_JANTZU010000035.1"/>
</dbReference>
<dbReference type="InterPro" id="IPR022907">
    <property type="entry name" value="VapC_family"/>
</dbReference>
<dbReference type="EMBL" id="JANUBB010000028">
    <property type="protein sequence ID" value="MCS3953465.1"/>
    <property type="molecule type" value="Genomic_DNA"/>
</dbReference>
<keyword evidence="3 5" id="KW-0479">Metal-binding</keyword>
<dbReference type="GO" id="GO:0016787">
    <property type="term" value="F:hydrolase activity"/>
    <property type="evidence" value="ECO:0007669"/>
    <property type="project" value="UniProtKB-KW"/>
</dbReference>
<keyword evidence="5" id="KW-0800">Toxin</keyword>
<keyword evidence="5" id="KW-0460">Magnesium</keyword>
<dbReference type="GO" id="GO:0090729">
    <property type="term" value="F:toxin activity"/>
    <property type="evidence" value="ECO:0007669"/>
    <property type="project" value="UniProtKB-KW"/>
</dbReference>
<protein>
    <recommendedName>
        <fullName evidence="5">Ribonuclease VapC</fullName>
        <shortName evidence="5">RNase VapC</shortName>
        <ecNumber evidence="5">3.1.-.-</ecNumber>
    </recommendedName>
    <alternativeName>
        <fullName evidence="5">Toxin VapC</fullName>
    </alternativeName>
</protein>
<accession>A0A9X2TH00</accession>
<dbReference type="InterPro" id="IPR002716">
    <property type="entry name" value="PIN_dom"/>
</dbReference>
<keyword evidence="1 5" id="KW-1277">Toxin-antitoxin system</keyword>
<gene>
    <name evidence="5" type="primary">vapC</name>
    <name evidence="7" type="ORF">GGP61_003818</name>
    <name evidence="8" type="ORF">GGP83_003440</name>
</gene>
<dbReference type="EC" id="3.1.-.-" evidence="5"/>
<comment type="caution">
    <text evidence="7">The sequence shown here is derived from an EMBL/GenBank/DDBJ whole genome shotgun (WGS) entry which is preliminary data.</text>
</comment>
<dbReference type="HAMAP" id="MF_00265">
    <property type="entry name" value="VapC_Nob1"/>
    <property type="match status" value="1"/>
</dbReference>